<keyword evidence="2" id="KW-1185">Reference proteome</keyword>
<evidence type="ECO:0000313" key="1">
    <source>
        <dbReference type="EMBL" id="GAA0183855.1"/>
    </source>
</evidence>
<dbReference type="AlphaFoldDB" id="A0AAV3RTE5"/>
<protein>
    <submittedName>
        <fullName evidence="1">Uncharacterized protein</fullName>
    </submittedName>
</protein>
<accession>A0AAV3RTE5</accession>
<organism evidence="1 2">
    <name type="scientific">Lithospermum erythrorhizon</name>
    <name type="common">Purple gromwell</name>
    <name type="synonym">Lithospermum officinale var. erythrorhizon</name>
    <dbReference type="NCBI Taxonomy" id="34254"/>
    <lineage>
        <taxon>Eukaryota</taxon>
        <taxon>Viridiplantae</taxon>
        <taxon>Streptophyta</taxon>
        <taxon>Embryophyta</taxon>
        <taxon>Tracheophyta</taxon>
        <taxon>Spermatophyta</taxon>
        <taxon>Magnoliopsida</taxon>
        <taxon>eudicotyledons</taxon>
        <taxon>Gunneridae</taxon>
        <taxon>Pentapetalae</taxon>
        <taxon>asterids</taxon>
        <taxon>lamiids</taxon>
        <taxon>Boraginales</taxon>
        <taxon>Boraginaceae</taxon>
        <taxon>Boraginoideae</taxon>
        <taxon>Lithospermeae</taxon>
        <taxon>Lithospermum</taxon>
    </lineage>
</organism>
<name>A0AAV3RTE5_LITER</name>
<dbReference type="Proteomes" id="UP001454036">
    <property type="component" value="Unassembled WGS sequence"/>
</dbReference>
<evidence type="ECO:0000313" key="2">
    <source>
        <dbReference type="Proteomes" id="UP001454036"/>
    </source>
</evidence>
<reference evidence="1 2" key="1">
    <citation type="submission" date="2024-01" db="EMBL/GenBank/DDBJ databases">
        <title>The complete chloroplast genome sequence of Lithospermum erythrorhizon: insights into the phylogenetic relationship among Boraginaceae species and the maternal lineages of purple gromwells.</title>
        <authorList>
            <person name="Okada T."/>
            <person name="Watanabe K."/>
        </authorList>
    </citation>
    <scope>NUCLEOTIDE SEQUENCE [LARGE SCALE GENOMIC DNA]</scope>
</reference>
<gene>
    <name evidence="1" type="ORF">LIER_31197</name>
</gene>
<comment type="caution">
    <text evidence="1">The sequence shown here is derived from an EMBL/GenBank/DDBJ whole genome shotgun (WGS) entry which is preliminary data.</text>
</comment>
<sequence length="111" mass="12193">MYYPGQPPKMGHAISNPAQALTIKAQSPNSIIPRVGLPECLTPTSLANLQDNRPAGSSTTRMSASFMQFASFPNTSLYLVLPYDFHVDIVEPINFNARRNTSVAHRAQYAL</sequence>
<proteinExistence type="predicted"/>
<dbReference type="EMBL" id="BAABME010011500">
    <property type="protein sequence ID" value="GAA0183855.1"/>
    <property type="molecule type" value="Genomic_DNA"/>
</dbReference>